<accession>A0A7R8CPF0</accession>
<evidence type="ECO:0000313" key="7">
    <source>
        <dbReference type="Proteomes" id="UP000675881"/>
    </source>
</evidence>
<dbReference type="InterPro" id="IPR029454">
    <property type="entry name" value="ODR-4-like"/>
</dbReference>
<dbReference type="Pfam" id="PF14778">
    <property type="entry name" value="ODR4-like"/>
    <property type="match status" value="1"/>
</dbReference>
<proteinExistence type="inferred from homology"/>
<evidence type="ECO:0000256" key="5">
    <source>
        <dbReference type="ARBA" id="ARBA00023136"/>
    </source>
</evidence>
<dbReference type="EMBL" id="HG994582">
    <property type="protein sequence ID" value="CAF2885854.1"/>
    <property type="molecule type" value="Genomic_DNA"/>
</dbReference>
<evidence type="ECO:0000256" key="4">
    <source>
        <dbReference type="ARBA" id="ARBA00022989"/>
    </source>
</evidence>
<dbReference type="GO" id="GO:0008104">
    <property type="term" value="P:intracellular protein localization"/>
    <property type="evidence" value="ECO:0007669"/>
    <property type="project" value="TreeGrafter"/>
</dbReference>
<gene>
    <name evidence="6" type="ORF">LSAA_7776</name>
</gene>
<reference evidence="6" key="1">
    <citation type="submission" date="2021-02" db="EMBL/GenBank/DDBJ databases">
        <authorList>
            <person name="Bekaert M."/>
        </authorList>
    </citation>
    <scope>NUCLEOTIDE SEQUENCE</scope>
    <source>
        <strain evidence="6">IoA-00</strain>
    </source>
</reference>
<evidence type="ECO:0000256" key="2">
    <source>
        <dbReference type="ARBA" id="ARBA00010131"/>
    </source>
</evidence>
<dbReference type="PANTHER" id="PTHR33966">
    <property type="entry name" value="PROTEIN ODR-4 HOMOLOG"/>
    <property type="match status" value="1"/>
</dbReference>
<comment type="similarity">
    <text evidence="2">Belongs to the ODR-4 family.</text>
</comment>
<protein>
    <submittedName>
        <fullName evidence="6">(salmon louse) hypothetical protein</fullName>
    </submittedName>
</protein>
<evidence type="ECO:0000256" key="1">
    <source>
        <dbReference type="ARBA" id="ARBA00004370"/>
    </source>
</evidence>
<evidence type="ECO:0000313" key="6">
    <source>
        <dbReference type="EMBL" id="CAF2885854.1"/>
    </source>
</evidence>
<keyword evidence="3" id="KW-0812">Transmembrane</keyword>
<name>A0A7R8CPF0_LEPSM</name>
<sequence length="416" mass="46733">MVLRRVVLGDEGLRDSIRGLNPSWGFLIGYEWGDYLGFLAETPELPEEEDDPMAWSLEHAKQVLPLLPGGFTIKGVYHAHNDANGSNAYPRAHQTLKELSSIMSETEHEQKDYLYLDVDTNDPDSSKLCSVELTLSKVGPNNTSKKFVDLQYQELIPWTRVKGNFLLDFNSFRTSHATDETADFTKHMKKDEEIDDNTGNNNHNSSGECQVLEAQIILESDALIKSDDETMIHSTSKLKLGGKVSICAFLRPGATIREACEAVIQDINRSLNIRFQIHSDTLEVDDKNISTELEGPIIYEPPRRVLVPVPSTNNIFISDYLFSGETSYDSTVSVKELFGFTPIPDEIDDEVELIISPTEIKSAEDDEGEVVNGIGNSASPIMFHKHTKSSYNFYAMAFGIVLLSVFLYFFRQETKK</sequence>
<keyword evidence="5" id="KW-0472">Membrane</keyword>
<comment type="subcellular location">
    <subcellularLocation>
        <location evidence="1">Membrane</location>
    </subcellularLocation>
</comment>
<dbReference type="PANTHER" id="PTHR33966:SF1">
    <property type="entry name" value="PROTEIN ODR-4 HOMOLOG"/>
    <property type="match status" value="1"/>
</dbReference>
<dbReference type="AlphaFoldDB" id="A0A7R8CPF0"/>
<dbReference type="GO" id="GO:0016020">
    <property type="term" value="C:membrane"/>
    <property type="evidence" value="ECO:0007669"/>
    <property type="project" value="UniProtKB-SubCell"/>
</dbReference>
<dbReference type="OrthoDB" id="21458at2759"/>
<evidence type="ECO:0000256" key="3">
    <source>
        <dbReference type="ARBA" id="ARBA00022692"/>
    </source>
</evidence>
<organism evidence="6 7">
    <name type="scientific">Lepeophtheirus salmonis</name>
    <name type="common">Salmon louse</name>
    <name type="synonym">Caligus salmonis</name>
    <dbReference type="NCBI Taxonomy" id="72036"/>
    <lineage>
        <taxon>Eukaryota</taxon>
        <taxon>Metazoa</taxon>
        <taxon>Ecdysozoa</taxon>
        <taxon>Arthropoda</taxon>
        <taxon>Crustacea</taxon>
        <taxon>Multicrustacea</taxon>
        <taxon>Hexanauplia</taxon>
        <taxon>Copepoda</taxon>
        <taxon>Siphonostomatoida</taxon>
        <taxon>Caligidae</taxon>
        <taxon>Lepeophtheirus</taxon>
    </lineage>
</organism>
<keyword evidence="4" id="KW-1133">Transmembrane helix</keyword>
<dbReference type="Proteomes" id="UP000675881">
    <property type="component" value="Chromosome 3"/>
</dbReference>
<keyword evidence="7" id="KW-1185">Reference proteome</keyword>
<dbReference type="GO" id="GO:0012505">
    <property type="term" value="C:endomembrane system"/>
    <property type="evidence" value="ECO:0007669"/>
    <property type="project" value="TreeGrafter"/>
</dbReference>